<dbReference type="NCBIfam" id="TIGR00482">
    <property type="entry name" value="nicotinate (nicotinamide) nucleotide adenylyltransferase"/>
    <property type="match status" value="1"/>
</dbReference>
<sequence length="218" mass="24660">MNPAARPLTPVGVFGGTFNPVHYGHLRSALELVEHLDLDHLRLMPCATPPHRQAPMCSAEDRAAMVELAVAGEPHLRCDRRELEREGVSYTIDSLLDLRAELDQRHSLTMVMGSDAVHKINSWHRWDELLDVAHIVVLARPGWQFPTEGEVADWLAQHRADASDVLHRDTCGSVLVQELRPLDISSTEVRELLANGRSPRYLLPECVLDYIQERQLYL</sequence>
<evidence type="ECO:0000256" key="9">
    <source>
        <dbReference type="ARBA" id="ARBA00023027"/>
    </source>
</evidence>
<accession>A0A5P9NNU9</accession>
<dbReference type="NCBIfam" id="NF000839">
    <property type="entry name" value="PRK00071.1-1"/>
    <property type="match status" value="1"/>
</dbReference>
<evidence type="ECO:0000256" key="5">
    <source>
        <dbReference type="ARBA" id="ARBA00022679"/>
    </source>
</evidence>
<evidence type="ECO:0000259" key="12">
    <source>
        <dbReference type="Pfam" id="PF01467"/>
    </source>
</evidence>
<dbReference type="Pfam" id="PF01467">
    <property type="entry name" value="CTP_transf_like"/>
    <property type="match status" value="1"/>
</dbReference>
<reference evidence="13 14" key="1">
    <citation type="submission" date="2019-02" db="EMBL/GenBank/DDBJ databases">
        <authorList>
            <person name="Li S.-H."/>
        </authorList>
    </citation>
    <scope>NUCLEOTIDE SEQUENCE [LARGE SCALE GENOMIC DNA]</scope>
    <source>
        <strain evidence="13 14">IMCC14385</strain>
    </source>
</reference>
<dbReference type="SUPFAM" id="SSF52374">
    <property type="entry name" value="Nucleotidylyl transferase"/>
    <property type="match status" value="1"/>
</dbReference>
<dbReference type="KEGG" id="halc:EY643_15445"/>
<dbReference type="PANTHER" id="PTHR39321">
    <property type="entry name" value="NICOTINATE-NUCLEOTIDE ADENYLYLTRANSFERASE-RELATED"/>
    <property type="match status" value="1"/>
</dbReference>
<feature type="domain" description="Cytidyltransferase-like" evidence="12">
    <location>
        <begin position="13"/>
        <end position="191"/>
    </location>
</feature>
<keyword evidence="14" id="KW-1185">Reference proteome</keyword>
<evidence type="ECO:0000256" key="8">
    <source>
        <dbReference type="ARBA" id="ARBA00022840"/>
    </source>
</evidence>
<dbReference type="InterPro" id="IPR005248">
    <property type="entry name" value="NadD/NMNAT"/>
</dbReference>
<keyword evidence="6 11" id="KW-0548">Nucleotidyltransferase</keyword>
<evidence type="ECO:0000256" key="4">
    <source>
        <dbReference type="ARBA" id="ARBA00022642"/>
    </source>
</evidence>
<evidence type="ECO:0000256" key="1">
    <source>
        <dbReference type="ARBA" id="ARBA00002324"/>
    </source>
</evidence>
<dbReference type="GO" id="GO:0009435">
    <property type="term" value="P:NAD+ biosynthetic process"/>
    <property type="evidence" value="ECO:0007669"/>
    <property type="project" value="UniProtKB-UniRule"/>
</dbReference>
<dbReference type="Proteomes" id="UP000326287">
    <property type="component" value="Chromosome"/>
</dbReference>
<evidence type="ECO:0000256" key="11">
    <source>
        <dbReference type="HAMAP-Rule" id="MF_00244"/>
    </source>
</evidence>
<gene>
    <name evidence="11 13" type="primary">nadD</name>
    <name evidence="13" type="ORF">EY643_15445</name>
</gene>
<keyword evidence="4 11" id="KW-0662">Pyridine nucleotide biosynthesis</keyword>
<comment type="catalytic activity">
    <reaction evidence="10 11">
        <text>nicotinate beta-D-ribonucleotide + ATP + H(+) = deamido-NAD(+) + diphosphate</text>
        <dbReference type="Rhea" id="RHEA:22860"/>
        <dbReference type="ChEBI" id="CHEBI:15378"/>
        <dbReference type="ChEBI" id="CHEBI:30616"/>
        <dbReference type="ChEBI" id="CHEBI:33019"/>
        <dbReference type="ChEBI" id="CHEBI:57502"/>
        <dbReference type="ChEBI" id="CHEBI:58437"/>
        <dbReference type="EC" id="2.7.7.18"/>
    </reaction>
</comment>
<comment type="pathway">
    <text evidence="2 11">Cofactor biosynthesis; NAD(+) biosynthesis; deamido-NAD(+) from nicotinate D-ribonucleotide: step 1/1.</text>
</comment>
<dbReference type="GO" id="GO:0005524">
    <property type="term" value="F:ATP binding"/>
    <property type="evidence" value="ECO:0007669"/>
    <property type="project" value="UniProtKB-KW"/>
</dbReference>
<keyword evidence="5 11" id="KW-0808">Transferase</keyword>
<keyword evidence="8 11" id="KW-0067">ATP-binding</keyword>
<protein>
    <recommendedName>
        <fullName evidence="11">Probable nicotinate-nucleotide adenylyltransferase</fullName>
        <ecNumber evidence="11">2.7.7.18</ecNumber>
    </recommendedName>
    <alternativeName>
        <fullName evidence="11">Deamido-NAD(+) diphosphorylase</fullName>
    </alternativeName>
    <alternativeName>
        <fullName evidence="11">Deamido-NAD(+) pyrophosphorylase</fullName>
    </alternativeName>
    <alternativeName>
        <fullName evidence="11">Nicotinate mononucleotide adenylyltransferase</fullName>
        <shortName evidence="11">NaMN adenylyltransferase</shortName>
    </alternativeName>
</protein>
<comment type="similarity">
    <text evidence="3 11">Belongs to the NadD family.</text>
</comment>
<evidence type="ECO:0000256" key="2">
    <source>
        <dbReference type="ARBA" id="ARBA00005019"/>
    </source>
</evidence>
<dbReference type="CDD" id="cd02165">
    <property type="entry name" value="NMNAT"/>
    <property type="match status" value="1"/>
</dbReference>
<dbReference type="RefSeq" id="WP_153240076.1">
    <property type="nucleotide sequence ID" value="NZ_CP036422.1"/>
</dbReference>
<dbReference type="OrthoDB" id="5295945at2"/>
<evidence type="ECO:0000256" key="7">
    <source>
        <dbReference type="ARBA" id="ARBA00022741"/>
    </source>
</evidence>
<evidence type="ECO:0000256" key="3">
    <source>
        <dbReference type="ARBA" id="ARBA00009014"/>
    </source>
</evidence>
<name>A0A5P9NNU9_9GAMM</name>
<comment type="function">
    <text evidence="1 11">Catalyzes the reversible adenylation of nicotinate mononucleotide (NaMN) to nicotinic acid adenine dinucleotide (NaAD).</text>
</comment>
<dbReference type="HAMAP" id="MF_00244">
    <property type="entry name" value="NaMN_adenylyltr"/>
    <property type="match status" value="1"/>
</dbReference>
<evidence type="ECO:0000256" key="6">
    <source>
        <dbReference type="ARBA" id="ARBA00022695"/>
    </source>
</evidence>
<dbReference type="PANTHER" id="PTHR39321:SF3">
    <property type="entry name" value="PHOSPHOPANTETHEINE ADENYLYLTRANSFERASE"/>
    <property type="match status" value="1"/>
</dbReference>
<dbReference type="Gene3D" id="3.40.50.620">
    <property type="entry name" value="HUPs"/>
    <property type="match status" value="1"/>
</dbReference>
<keyword evidence="9 11" id="KW-0520">NAD</keyword>
<proteinExistence type="inferred from homology"/>
<dbReference type="NCBIfam" id="TIGR00125">
    <property type="entry name" value="cyt_tran_rel"/>
    <property type="match status" value="1"/>
</dbReference>
<dbReference type="UniPathway" id="UPA00253">
    <property type="reaction ID" value="UER00332"/>
</dbReference>
<evidence type="ECO:0000313" key="14">
    <source>
        <dbReference type="Proteomes" id="UP000326287"/>
    </source>
</evidence>
<dbReference type="NCBIfam" id="NF000840">
    <property type="entry name" value="PRK00071.1-3"/>
    <property type="match status" value="1"/>
</dbReference>
<dbReference type="InterPro" id="IPR014729">
    <property type="entry name" value="Rossmann-like_a/b/a_fold"/>
</dbReference>
<dbReference type="EMBL" id="CP036422">
    <property type="protein sequence ID" value="QFU76934.1"/>
    <property type="molecule type" value="Genomic_DNA"/>
</dbReference>
<evidence type="ECO:0000256" key="10">
    <source>
        <dbReference type="ARBA" id="ARBA00048721"/>
    </source>
</evidence>
<dbReference type="GO" id="GO:0004515">
    <property type="term" value="F:nicotinate-nucleotide adenylyltransferase activity"/>
    <property type="evidence" value="ECO:0007669"/>
    <property type="project" value="UniProtKB-UniRule"/>
</dbReference>
<keyword evidence="7 11" id="KW-0547">Nucleotide-binding</keyword>
<evidence type="ECO:0000313" key="13">
    <source>
        <dbReference type="EMBL" id="QFU76934.1"/>
    </source>
</evidence>
<dbReference type="AlphaFoldDB" id="A0A5P9NNU9"/>
<dbReference type="EC" id="2.7.7.18" evidence="11"/>
<organism evidence="13 14">
    <name type="scientific">Halioglobus maricola</name>
    <dbReference type="NCBI Taxonomy" id="2601894"/>
    <lineage>
        <taxon>Bacteria</taxon>
        <taxon>Pseudomonadati</taxon>
        <taxon>Pseudomonadota</taxon>
        <taxon>Gammaproteobacteria</taxon>
        <taxon>Cellvibrionales</taxon>
        <taxon>Halieaceae</taxon>
        <taxon>Halioglobus</taxon>
    </lineage>
</organism>
<dbReference type="InterPro" id="IPR004821">
    <property type="entry name" value="Cyt_trans-like"/>
</dbReference>